<keyword evidence="1" id="KW-0732">Signal</keyword>
<dbReference type="Proteomes" id="UP000537126">
    <property type="component" value="Unassembled WGS sequence"/>
</dbReference>
<feature type="signal peptide" evidence="1">
    <location>
        <begin position="1"/>
        <end position="18"/>
    </location>
</feature>
<protein>
    <recommendedName>
        <fullName evidence="4">Tetratricopeptide repeat protein</fullName>
    </recommendedName>
</protein>
<organism evidence="2 3">
    <name type="scientific">Thermonema lapsum</name>
    <dbReference type="NCBI Taxonomy" id="28195"/>
    <lineage>
        <taxon>Bacteria</taxon>
        <taxon>Pseudomonadati</taxon>
        <taxon>Bacteroidota</taxon>
        <taxon>Cytophagia</taxon>
        <taxon>Cytophagales</taxon>
        <taxon>Thermonemataceae</taxon>
        <taxon>Thermonema</taxon>
    </lineage>
</organism>
<feature type="chain" id="PRO_5032391131" description="Tetratricopeptide repeat protein" evidence="1">
    <location>
        <begin position="19"/>
        <end position="734"/>
    </location>
</feature>
<evidence type="ECO:0000256" key="1">
    <source>
        <dbReference type="SAM" id="SignalP"/>
    </source>
</evidence>
<name>A0A846MNB6_9BACT</name>
<evidence type="ECO:0000313" key="3">
    <source>
        <dbReference type="Proteomes" id="UP000537126"/>
    </source>
</evidence>
<gene>
    <name evidence="2" type="ORF">FHS56_000480</name>
</gene>
<comment type="caution">
    <text evidence="2">The sequence shown here is derived from an EMBL/GenBank/DDBJ whole genome shotgun (WGS) entry which is preliminary data.</text>
</comment>
<dbReference type="EMBL" id="JAASRN010000001">
    <property type="protein sequence ID" value="NIK72994.1"/>
    <property type="molecule type" value="Genomic_DNA"/>
</dbReference>
<evidence type="ECO:0000313" key="2">
    <source>
        <dbReference type="EMBL" id="NIK72994.1"/>
    </source>
</evidence>
<reference evidence="2 3" key="1">
    <citation type="submission" date="2020-03" db="EMBL/GenBank/DDBJ databases">
        <title>Genomic Encyclopedia of Type Strains, Phase IV (KMG-IV): sequencing the most valuable type-strain genomes for metagenomic binning, comparative biology and taxonomic classification.</title>
        <authorList>
            <person name="Goeker M."/>
        </authorList>
    </citation>
    <scope>NUCLEOTIDE SEQUENCE [LARGE SCALE GENOMIC DNA]</scope>
    <source>
        <strain evidence="2 3">DSM 5718</strain>
    </source>
</reference>
<sequence>MKPVYKYLLLLFTWCASLAPSYSQKIKYSRDIYPLIQEGNYLQAYRMLHIYLQKDPDAINAYYQLARISELRANRFDPLLQGHIVLRYADSCVYYFSEFDKRLTEKELRKNAEYYEDFFDEEDKASGKPKIEISEVKPVISEKITYYRQLKENLSKILHHFSKAVEHYEASIKLYNGLTERFYTYKELLMLADQQVLEELNRLAMHYDSTVYYLDNYRKDIEKYPIKGYNQQYTVHPIVDFRIEGVEPFVDFLSPSIRLWNYAQWARASIELIQKEITPLKKSLAAAFKQAVQAAENKQSYEPNLPLLLKLNRYDYNSLIANLIEYYTQKAAYRQEKQLLAIESNLSAREQFQRFSNLLYYGSKAKEALVASQNAVNEKNFKKYQELLAERYTSLNALRQTLSQEEVWISQEVQPLTRDVKDQISRLLTSAPATSYENAPLTAAATWRPLEEVKEGEWVVTEAQKDGAGNYYVCGFRREANDQLSGFVGKISEGKVVWMHKEKSKEEGISIAYTSLTLTGDGCLVTSVACQTGSYTVQKASVERFNNAGKRIEMLPLPFTECPRFIRYNEAFGYWALLSKGQSLFDPATDNEKVLLIEAQASNGQLNWQQEFRLLGNVVDLVPVERGYVVVGNFSEISFPDGEKELSKANNLAHHTNVFTVKYSSKSGNLTRRNYYTSKQPLAVYKVYKASDKAIHLLGKAGIWRFQTYQFDPSESLHLAIDSKLDFYYPFQKE</sequence>
<dbReference type="RefSeq" id="WP_166918277.1">
    <property type="nucleotide sequence ID" value="NZ_JAASRN010000001.1"/>
</dbReference>
<accession>A0A846MNB6</accession>
<keyword evidence="3" id="KW-1185">Reference proteome</keyword>
<dbReference type="AlphaFoldDB" id="A0A846MNB6"/>
<proteinExistence type="predicted"/>
<evidence type="ECO:0008006" key="4">
    <source>
        <dbReference type="Google" id="ProtNLM"/>
    </source>
</evidence>